<protein>
    <submittedName>
        <fullName evidence="2">Nuclear pore complex protein Nup160</fullName>
    </submittedName>
</protein>
<organism evidence="2 3">
    <name type="scientific">Merops nubicus</name>
    <name type="common">Northern carmine bee-eater</name>
    <dbReference type="NCBI Taxonomy" id="57421"/>
    <lineage>
        <taxon>Eukaryota</taxon>
        <taxon>Metazoa</taxon>
        <taxon>Chordata</taxon>
        <taxon>Craniata</taxon>
        <taxon>Vertebrata</taxon>
        <taxon>Euteleostomi</taxon>
        <taxon>Archelosauria</taxon>
        <taxon>Archosauria</taxon>
        <taxon>Dinosauria</taxon>
        <taxon>Saurischia</taxon>
        <taxon>Theropoda</taxon>
        <taxon>Coelurosauria</taxon>
        <taxon>Aves</taxon>
        <taxon>Neognathae</taxon>
        <taxon>Neoaves</taxon>
        <taxon>Telluraves</taxon>
        <taxon>Coraciimorphae</taxon>
        <taxon>Coraciiformes</taxon>
        <taxon>Meropidae</taxon>
        <taxon>Merops</taxon>
    </lineage>
</organism>
<feature type="non-terminal residue" evidence="2">
    <location>
        <position position="1"/>
    </location>
</feature>
<evidence type="ECO:0000259" key="1">
    <source>
        <dbReference type="Pfam" id="PF11715"/>
    </source>
</evidence>
<evidence type="ECO:0000313" key="3">
    <source>
        <dbReference type="Proteomes" id="UP000052967"/>
    </source>
</evidence>
<dbReference type="AlphaFoldDB" id="A0A091QH13"/>
<name>A0A091QH13_MERNU</name>
<keyword evidence="3" id="KW-1185">Reference proteome</keyword>
<gene>
    <name evidence="2" type="ORF">N331_06002</name>
</gene>
<sequence>GTAPLPAGRYADSAGGFCYRESAQLAAVTRNRFVRWSTSGDTVELVEESLDVELLHNAVRLRLQGCPLLPGGVQLCETHSQLVLLLLTSQS</sequence>
<accession>A0A091QH13</accession>
<evidence type="ECO:0000313" key="2">
    <source>
        <dbReference type="EMBL" id="KFQ26030.1"/>
    </source>
</evidence>
<dbReference type="EMBL" id="KK698821">
    <property type="protein sequence ID" value="KFQ26030.1"/>
    <property type="molecule type" value="Genomic_DNA"/>
</dbReference>
<feature type="domain" description="Nucleoporin Nup120/160 beta-propeller" evidence="1">
    <location>
        <begin position="32"/>
        <end position="90"/>
    </location>
</feature>
<reference evidence="2 3" key="1">
    <citation type="submission" date="2014-04" db="EMBL/GenBank/DDBJ databases">
        <title>Genome evolution of avian class.</title>
        <authorList>
            <person name="Zhang G."/>
            <person name="Li C."/>
        </authorList>
    </citation>
    <scope>NUCLEOTIDE SEQUENCE [LARGE SCALE GENOMIC DNA]</scope>
    <source>
        <strain evidence="2">BGI_N331</strain>
    </source>
</reference>
<feature type="non-terminal residue" evidence="2">
    <location>
        <position position="91"/>
    </location>
</feature>
<dbReference type="InterPro" id="IPR059141">
    <property type="entry name" value="Beta-prop_Nup120_160"/>
</dbReference>
<dbReference type="Proteomes" id="UP000052967">
    <property type="component" value="Unassembled WGS sequence"/>
</dbReference>
<proteinExistence type="predicted"/>
<dbReference type="Pfam" id="PF11715">
    <property type="entry name" value="Beta-prop_Nup120_160"/>
    <property type="match status" value="1"/>
</dbReference>